<evidence type="ECO:0000313" key="3">
    <source>
        <dbReference type="Proteomes" id="UP000003179"/>
    </source>
</evidence>
<feature type="region of interest" description="Disordered" evidence="1">
    <location>
        <begin position="67"/>
        <end position="96"/>
    </location>
</feature>
<feature type="compositionally biased region" description="Acidic residues" evidence="1">
    <location>
        <begin position="73"/>
        <end position="83"/>
    </location>
</feature>
<keyword evidence="3" id="KW-1185">Reference proteome</keyword>
<feature type="compositionally biased region" description="Basic and acidic residues" evidence="1">
    <location>
        <begin position="84"/>
        <end position="96"/>
    </location>
</feature>
<dbReference type="EMBL" id="ADZU01000041">
    <property type="protein sequence ID" value="EFS91365.1"/>
    <property type="molecule type" value="Genomic_DNA"/>
</dbReference>
<accession>A0ABP2K6A6</accession>
<comment type="caution">
    <text evidence="2">The sequence shown here is derived from an EMBL/GenBank/DDBJ whole genome shotgun (WGS) entry which is preliminary data.</text>
</comment>
<protein>
    <submittedName>
        <fullName evidence="2">Uncharacterized protein</fullName>
    </submittedName>
</protein>
<dbReference type="Proteomes" id="UP000003179">
    <property type="component" value="Unassembled WGS sequence"/>
</dbReference>
<reference evidence="2" key="1">
    <citation type="submission" date="2010-08" db="EMBL/GenBank/DDBJ databases">
        <authorList>
            <person name="Weinstock G."/>
            <person name="Sodergren E."/>
            <person name="Clifton S."/>
            <person name="Fulton L."/>
            <person name="Fulton B."/>
            <person name="Courtney L."/>
            <person name="Fronick C."/>
            <person name="Harrison M."/>
            <person name="Strong C."/>
            <person name="Farmer C."/>
            <person name="Delahaunty K."/>
            <person name="Markovic C."/>
            <person name="Hall O."/>
            <person name="Minx P."/>
            <person name="Tomlinson C."/>
            <person name="Mitreva M."/>
            <person name="Hou S."/>
            <person name="Chen J."/>
            <person name="Wollam A."/>
            <person name="Pepin K.H."/>
            <person name="Johnson M."/>
            <person name="Bhonagiri V."/>
            <person name="Zhang X."/>
            <person name="Suruliraj S."/>
            <person name="Warren W."/>
            <person name="Chinwalla A."/>
            <person name="Mardis E.R."/>
            <person name="Wilson R.K."/>
        </authorList>
    </citation>
    <scope>NUCLEOTIDE SEQUENCE [LARGE SCALE GENOMIC DNA]</scope>
    <source>
        <strain evidence="2">HL044PA1</strain>
    </source>
</reference>
<proteinExistence type="predicted"/>
<evidence type="ECO:0000256" key="1">
    <source>
        <dbReference type="SAM" id="MobiDB-lite"/>
    </source>
</evidence>
<sequence>MGDEAGNRSLDEDVVLARLTRGVVGETVEPLVEGCRTQVGVAKLPLDPIDGRSCLGDGRGALGLNDASRGLANEEEATDDEDDQAARKGDGDCAQW</sequence>
<evidence type="ECO:0000313" key="2">
    <source>
        <dbReference type="EMBL" id="EFS91365.1"/>
    </source>
</evidence>
<organism evidence="2 3">
    <name type="scientific">Cutibacterium modestum HL044PA1</name>
    <dbReference type="NCBI Taxonomy" id="765109"/>
    <lineage>
        <taxon>Bacteria</taxon>
        <taxon>Bacillati</taxon>
        <taxon>Actinomycetota</taxon>
        <taxon>Actinomycetes</taxon>
        <taxon>Propionibacteriales</taxon>
        <taxon>Propionibacteriaceae</taxon>
        <taxon>Cutibacterium</taxon>
        <taxon>Cutibacterium modestum</taxon>
    </lineage>
</organism>
<gene>
    <name evidence="2" type="ORF">HMPREF9607_02658</name>
</gene>
<name>A0ABP2K6A6_9ACTN</name>